<evidence type="ECO:0000256" key="1">
    <source>
        <dbReference type="SAM" id="Phobius"/>
    </source>
</evidence>
<name>A0LS89_ACIC1</name>
<feature type="transmembrane region" description="Helical" evidence="1">
    <location>
        <begin position="166"/>
        <end position="187"/>
    </location>
</feature>
<dbReference type="AlphaFoldDB" id="A0LS89"/>
<dbReference type="EMBL" id="CP000481">
    <property type="protein sequence ID" value="ABK52299.1"/>
    <property type="molecule type" value="Genomic_DNA"/>
</dbReference>
<dbReference type="HOGENOM" id="CLU_1375614_0_0_11"/>
<keyword evidence="1" id="KW-0812">Transmembrane</keyword>
<reference evidence="2 3" key="1">
    <citation type="journal article" date="2009" name="Genome Res.">
        <title>Complete genome of the cellulolytic thermophile Acidothermus cellulolyticus 11B provides insights into its ecophysiological and evolutionary adaptations.</title>
        <authorList>
            <person name="Barabote R.D."/>
            <person name="Xie G."/>
            <person name="Leu D.H."/>
            <person name="Normand P."/>
            <person name="Necsulea A."/>
            <person name="Daubin V."/>
            <person name="Medigue C."/>
            <person name="Adney W.S."/>
            <person name="Xu X.C."/>
            <person name="Lapidus A."/>
            <person name="Parales R.E."/>
            <person name="Detter C."/>
            <person name="Pujic P."/>
            <person name="Bruce D."/>
            <person name="Lavire C."/>
            <person name="Challacombe J.F."/>
            <person name="Brettin T.S."/>
            <person name="Berry A.M."/>
        </authorList>
    </citation>
    <scope>NUCLEOTIDE SEQUENCE [LARGE SCALE GENOMIC DNA]</scope>
    <source>
        <strain evidence="3">ATCC 43068 / DSM 8971 / 11B</strain>
    </source>
</reference>
<keyword evidence="3" id="KW-1185">Reference proteome</keyword>
<keyword evidence="1" id="KW-0472">Membrane</keyword>
<protein>
    <submittedName>
        <fullName evidence="2">Uncharacterized protein</fullName>
    </submittedName>
</protein>
<accession>A0LS89</accession>
<dbReference type="KEGG" id="ace:Acel_0526"/>
<dbReference type="Proteomes" id="UP000008221">
    <property type="component" value="Chromosome"/>
</dbReference>
<proteinExistence type="predicted"/>
<sequence>MRRSATWWRRIAVGLAVGCASILGLVGLPSIAVAAPSASPGSVIDCLDWQQRAASGTACADITPTFACVWNNGDGTYTAALGYVNPSSYTLELQPGSYVNSFYGKKGDPNNWGQPALYPPGTSTTYFTITWSQQWQYTLLWQLGTAGHTVTFSSASTPCTSKPVSIIGNVGLVGAALLGALVVFVFLNRRVERRRRETTKASAC</sequence>
<evidence type="ECO:0000313" key="2">
    <source>
        <dbReference type="EMBL" id="ABK52299.1"/>
    </source>
</evidence>
<gene>
    <name evidence="2" type="ordered locus">Acel_0526</name>
</gene>
<evidence type="ECO:0000313" key="3">
    <source>
        <dbReference type="Proteomes" id="UP000008221"/>
    </source>
</evidence>
<dbReference type="InParanoid" id="A0LS89"/>
<keyword evidence="1" id="KW-1133">Transmembrane helix</keyword>
<organism evidence="2 3">
    <name type="scientific">Acidothermus cellulolyticus (strain ATCC 43068 / DSM 8971 / 11B)</name>
    <dbReference type="NCBI Taxonomy" id="351607"/>
    <lineage>
        <taxon>Bacteria</taxon>
        <taxon>Bacillati</taxon>
        <taxon>Actinomycetota</taxon>
        <taxon>Actinomycetes</taxon>
        <taxon>Acidothermales</taxon>
        <taxon>Acidothermaceae</taxon>
        <taxon>Acidothermus</taxon>
    </lineage>
</organism>